<gene>
    <name evidence="1" type="ORF">METZ01_LOCUS220197</name>
</gene>
<protein>
    <submittedName>
        <fullName evidence="1">Uncharacterized protein</fullName>
    </submittedName>
</protein>
<organism evidence="1">
    <name type="scientific">marine metagenome</name>
    <dbReference type="NCBI Taxonomy" id="408172"/>
    <lineage>
        <taxon>unclassified sequences</taxon>
        <taxon>metagenomes</taxon>
        <taxon>ecological metagenomes</taxon>
    </lineage>
</organism>
<sequence>MMTNKKKIRFPKRELNSWLRKHSTWDDQEWKDLIEELNQSGFETWVGSPEARNQVGLYLETHRR</sequence>
<accession>A0A382FYJ2</accession>
<evidence type="ECO:0000313" key="1">
    <source>
        <dbReference type="EMBL" id="SVB67343.1"/>
    </source>
</evidence>
<dbReference type="AlphaFoldDB" id="A0A382FYJ2"/>
<proteinExistence type="predicted"/>
<name>A0A382FYJ2_9ZZZZ</name>
<dbReference type="EMBL" id="UINC01052237">
    <property type="protein sequence ID" value="SVB67343.1"/>
    <property type="molecule type" value="Genomic_DNA"/>
</dbReference>
<reference evidence="1" key="1">
    <citation type="submission" date="2018-05" db="EMBL/GenBank/DDBJ databases">
        <authorList>
            <person name="Lanie J.A."/>
            <person name="Ng W.-L."/>
            <person name="Kazmierczak K.M."/>
            <person name="Andrzejewski T.M."/>
            <person name="Davidsen T.M."/>
            <person name="Wayne K.J."/>
            <person name="Tettelin H."/>
            <person name="Glass J.I."/>
            <person name="Rusch D."/>
            <person name="Podicherti R."/>
            <person name="Tsui H.-C.T."/>
            <person name="Winkler M.E."/>
        </authorList>
    </citation>
    <scope>NUCLEOTIDE SEQUENCE</scope>
</reference>